<dbReference type="AlphaFoldDB" id="M7YN73"/>
<proteinExistence type="predicted"/>
<keyword evidence="3" id="KW-0804">Transcription</keyword>
<dbReference type="InterPro" id="IPR017884">
    <property type="entry name" value="SANT_dom"/>
</dbReference>
<organism evidence="5">
    <name type="scientific">Triticum urartu</name>
    <name type="common">Red wild einkorn</name>
    <name type="synonym">Crithodium urartu</name>
    <dbReference type="NCBI Taxonomy" id="4572"/>
    <lineage>
        <taxon>Eukaryota</taxon>
        <taxon>Viridiplantae</taxon>
        <taxon>Streptophyta</taxon>
        <taxon>Embryophyta</taxon>
        <taxon>Tracheophyta</taxon>
        <taxon>Spermatophyta</taxon>
        <taxon>Magnoliopsida</taxon>
        <taxon>Liliopsida</taxon>
        <taxon>Poales</taxon>
        <taxon>Poaceae</taxon>
        <taxon>BOP clade</taxon>
        <taxon>Pooideae</taxon>
        <taxon>Triticodae</taxon>
        <taxon>Triticeae</taxon>
        <taxon>Triticinae</taxon>
        <taxon>Triticum</taxon>
    </lineage>
</organism>
<keyword evidence="4" id="KW-0539">Nucleus</keyword>
<dbReference type="InterPro" id="IPR001005">
    <property type="entry name" value="SANT/Myb"/>
</dbReference>
<sequence length="279" mass="31513">MVSRFSSLRMFYSKCNEAQDGKFLAMRRLYNMSTSAIICSKWIGTRDRKTKRHILKHEQPQVVLTTSPLTFLGKFLPAGETVKREEKRKNREIMSSSWTAKQNKIFETALATYDEDTPDRWQKVARAVGDGKSVDEVKRHYEELLKDLHHIEYAGGRRGSLYNISGASSSNSNSWGSANEDHSVWVCLDYLYLGLSEINQIIMLVREIGRIRTPVMVFLLGGCSLHSSAKREWPHSYHSLHSGEGTSILSERDLGGADPKPIATALLLPAKPKQITESP</sequence>
<dbReference type="GO" id="GO:0005634">
    <property type="term" value="C:nucleus"/>
    <property type="evidence" value="ECO:0007669"/>
    <property type="project" value="UniProtKB-SubCell"/>
</dbReference>
<dbReference type="PROSITE" id="PS51293">
    <property type="entry name" value="SANT"/>
    <property type="match status" value="1"/>
</dbReference>
<evidence type="ECO:0000313" key="5">
    <source>
        <dbReference type="EMBL" id="EMS48386.1"/>
    </source>
</evidence>
<dbReference type="PANTHER" id="PTHR43952:SF61">
    <property type="entry name" value="OS12G0522516 PROTEIN"/>
    <property type="match status" value="1"/>
</dbReference>
<evidence type="ECO:0000256" key="1">
    <source>
        <dbReference type="ARBA" id="ARBA00004123"/>
    </source>
</evidence>
<keyword evidence="2" id="KW-0805">Transcription regulation</keyword>
<dbReference type="Gene3D" id="1.10.10.60">
    <property type="entry name" value="Homeodomain-like"/>
    <property type="match status" value="1"/>
</dbReference>
<dbReference type="Pfam" id="PF23082">
    <property type="entry name" value="Myb_DNA-binding_2"/>
    <property type="match status" value="1"/>
</dbReference>
<dbReference type="eggNOG" id="KOG0724">
    <property type="taxonomic scope" value="Eukaryota"/>
</dbReference>
<dbReference type="SUPFAM" id="SSF46689">
    <property type="entry name" value="Homeodomain-like"/>
    <property type="match status" value="1"/>
</dbReference>
<dbReference type="InterPro" id="IPR044636">
    <property type="entry name" value="RADIALIS-like"/>
</dbReference>
<evidence type="ECO:0000256" key="2">
    <source>
        <dbReference type="ARBA" id="ARBA00023015"/>
    </source>
</evidence>
<dbReference type="PROSITE" id="PS50090">
    <property type="entry name" value="MYB_LIKE"/>
    <property type="match status" value="1"/>
</dbReference>
<dbReference type="SMART" id="SM00717">
    <property type="entry name" value="SANT"/>
    <property type="match status" value="1"/>
</dbReference>
<dbReference type="PANTHER" id="PTHR43952">
    <property type="entry name" value="MYB FAMILY TRANSCRIPTION FACTOR-RELATED"/>
    <property type="match status" value="1"/>
</dbReference>
<dbReference type="GO" id="GO:0003700">
    <property type="term" value="F:DNA-binding transcription factor activity"/>
    <property type="evidence" value="ECO:0007669"/>
    <property type="project" value="InterPro"/>
</dbReference>
<gene>
    <name evidence="5" type="ORF">TRIUR3_13410</name>
</gene>
<dbReference type="EMBL" id="KD251010">
    <property type="protein sequence ID" value="EMS48386.1"/>
    <property type="molecule type" value="Genomic_DNA"/>
</dbReference>
<dbReference type="InterPro" id="IPR009057">
    <property type="entry name" value="Homeodomain-like_sf"/>
</dbReference>
<accession>M7YN73</accession>
<name>M7YN73_TRIUA</name>
<dbReference type="OMA" id="NEDHSVW"/>
<comment type="subcellular location">
    <subcellularLocation>
        <location evidence="1">Nucleus</location>
    </subcellularLocation>
</comment>
<reference evidence="5" key="1">
    <citation type="journal article" date="2013" name="Nature">
        <title>Draft genome of the wheat A-genome progenitor Triticum urartu.</title>
        <authorList>
            <person name="Ling H.Q."/>
            <person name="Zhao S."/>
            <person name="Liu D."/>
            <person name="Wang J."/>
            <person name="Sun H."/>
            <person name="Zhang C."/>
            <person name="Fan H."/>
            <person name="Li D."/>
            <person name="Dong L."/>
            <person name="Tao Y."/>
            <person name="Gao C."/>
            <person name="Wu H."/>
            <person name="Li Y."/>
            <person name="Cui Y."/>
            <person name="Guo X."/>
            <person name="Zheng S."/>
            <person name="Wang B."/>
            <person name="Yu K."/>
            <person name="Liang Q."/>
            <person name="Yang W."/>
            <person name="Lou X."/>
            <person name="Chen J."/>
            <person name="Feng M."/>
            <person name="Jian J."/>
            <person name="Zhang X."/>
            <person name="Luo G."/>
            <person name="Jiang Y."/>
            <person name="Liu J."/>
            <person name="Wang Z."/>
            <person name="Sha Y."/>
            <person name="Zhang B."/>
            <person name="Wu H."/>
            <person name="Tang D."/>
            <person name="Shen Q."/>
            <person name="Xue P."/>
            <person name="Zou S."/>
            <person name="Wang X."/>
            <person name="Liu X."/>
            <person name="Wang F."/>
            <person name="Yang Y."/>
            <person name="An X."/>
            <person name="Dong Z."/>
            <person name="Zhang K."/>
            <person name="Zhang X."/>
            <person name="Luo M.C."/>
            <person name="Dvorak J."/>
            <person name="Tong Y."/>
            <person name="Wang J."/>
            <person name="Yang H."/>
            <person name="Li Z."/>
            <person name="Wang D."/>
            <person name="Zhang A."/>
            <person name="Wang J."/>
        </authorList>
    </citation>
    <scope>NUCLEOTIDE SEQUENCE</scope>
</reference>
<evidence type="ECO:0000256" key="4">
    <source>
        <dbReference type="ARBA" id="ARBA00023242"/>
    </source>
</evidence>
<dbReference type="STRING" id="4572.M7YN73"/>
<evidence type="ECO:0000256" key="3">
    <source>
        <dbReference type="ARBA" id="ARBA00023163"/>
    </source>
</evidence>
<protein>
    <submittedName>
        <fullName evidence="5">Uncharacterized protein</fullName>
    </submittedName>
</protein>
<dbReference type="FunFam" id="1.10.10.60:FF:000154">
    <property type="entry name" value="Transcription factor SRM1"/>
    <property type="match status" value="1"/>
</dbReference>